<protein>
    <recommendedName>
        <fullName evidence="3">PLD phosphodiesterase domain-containing protein</fullName>
    </recommendedName>
</protein>
<reference evidence="1 2" key="1">
    <citation type="journal article" date="2016" name="Nat. Commun.">
        <title>Thousands of microbial genomes shed light on interconnected biogeochemical processes in an aquifer system.</title>
        <authorList>
            <person name="Anantharaman K."/>
            <person name="Brown C.T."/>
            <person name="Hug L.A."/>
            <person name="Sharon I."/>
            <person name="Castelle C.J."/>
            <person name="Probst A.J."/>
            <person name="Thomas B.C."/>
            <person name="Singh A."/>
            <person name="Wilkins M.J."/>
            <person name="Karaoz U."/>
            <person name="Brodie E.L."/>
            <person name="Williams K.H."/>
            <person name="Hubbard S.S."/>
            <person name="Banfield J.F."/>
        </authorList>
    </citation>
    <scope>NUCLEOTIDE SEQUENCE [LARGE SCALE GENOMIC DNA]</scope>
</reference>
<evidence type="ECO:0008006" key="3">
    <source>
        <dbReference type="Google" id="ProtNLM"/>
    </source>
</evidence>
<gene>
    <name evidence="1" type="ORF">A3E89_01145</name>
</gene>
<dbReference type="Proteomes" id="UP000185891">
    <property type="component" value="Unassembled WGS sequence"/>
</dbReference>
<evidence type="ECO:0000313" key="2">
    <source>
        <dbReference type="Proteomes" id="UP000185891"/>
    </source>
</evidence>
<proteinExistence type="predicted"/>
<dbReference type="AlphaFoldDB" id="A0A1F5ENN3"/>
<evidence type="ECO:0000313" key="1">
    <source>
        <dbReference type="EMBL" id="OGD69018.1"/>
    </source>
</evidence>
<accession>A0A1F5ENN3</accession>
<sequence length="240" mass="28028">MNKVLEKIDIHNLGNNLLRSLWVIIHLTTKEKDRFTQSEISNYLVEDCKIETSRQAIDNAFKSKDAKGLINKNKKGFKIMQLGIDFLLNSTKSKEVYFFESGNEFKTKRIELKSLFIKEPSEIYLCDPYIDVSTLDVVHEIFPKSSSIKILTQKITSKLKGNFERQVEALIRDGYDIEVRKYDKNEIHDRYIITDKEMFLSGNSLNFLGKKDSFIIRLGADMRTTVLEVFNRRWKVANEI</sequence>
<organism evidence="1 2">
    <name type="scientific">Candidatus Campbellbacteria bacterium RIFCSPHIGHO2_12_FULL_35_10</name>
    <dbReference type="NCBI Taxonomy" id="1797578"/>
    <lineage>
        <taxon>Bacteria</taxon>
        <taxon>Candidatus Campbelliibacteriota</taxon>
    </lineage>
</organism>
<comment type="caution">
    <text evidence="1">The sequence shown here is derived from an EMBL/GenBank/DDBJ whole genome shotgun (WGS) entry which is preliminary data.</text>
</comment>
<dbReference type="EMBL" id="MFAA01000017">
    <property type="protein sequence ID" value="OGD69018.1"/>
    <property type="molecule type" value="Genomic_DNA"/>
</dbReference>
<name>A0A1F5ENN3_9BACT</name>